<feature type="region of interest" description="Disordered" evidence="1">
    <location>
        <begin position="424"/>
        <end position="460"/>
    </location>
</feature>
<feature type="region of interest" description="Disordered" evidence="1">
    <location>
        <begin position="266"/>
        <end position="285"/>
    </location>
</feature>
<dbReference type="InParanoid" id="A0A286UR21"/>
<accession>A0A286UR21</accession>
<dbReference type="STRING" id="2282107.A0A286UR21"/>
<comment type="caution">
    <text evidence="2">The sequence shown here is derived from an EMBL/GenBank/DDBJ whole genome shotgun (WGS) entry which is preliminary data.</text>
</comment>
<evidence type="ECO:0000313" key="3">
    <source>
        <dbReference type="Proteomes" id="UP000217199"/>
    </source>
</evidence>
<feature type="region of interest" description="Disordered" evidence="1">
    <location>
        <begin position="1"/>
        <end position="37"/>
    </location>
</feature>
<dbReference type="AlphaFoldDB" id="A0A286UR21"/>
<reference evidence="2 3" key="1">
    <citation type="journal article" date="2017" name="Mol. Ecol.">
        <title>Comparative and population genomic landscape of Phellinus noxius: A hypervariable fungus causing root rot in trees.</title>
        <authorList>
            <person name="Chung C.L."/>
            <person name="Lee T.J."/>
            <person name="Akiba M."/>
            <person name="Lee H.H."/>
            <person name="Kuo T.H."/>
            <person name="Liu D."/>
            <person name="Ke H.M."/>
            <person name="Yokoi T."/>
            <person name="Roa M.B."/>
            <person name="Lu M.J."/>
            <person name="Chang Y.Y."/>
            <person name="Ann P.J."/>
            <person name="Tsai J.N."/>
            <person name="Chen C.Y."/>
            <person name="Tzean S.S."/>
            <person name="Ota Y."/>
            <person name="Hattori T."/>
            <person name="Sahashi N."/>
            <person name="Liou R.F."/>
            <person name="Kikuchi T."/>
            <person name="Tsai I.J."/>
        </authorList>
    </citation>
    <scope>NUCLEOTIDE SEQUENCE [LARGE SCALE GENOMIC DNA]</scope>
    <source>
        <strain evidence="2 3">FFPRI411160</strain>
    </source>
</reference>
<dbReference type="EMBL" id="NBII01000002">
    <property type="protein sequence ID" value="PAV22017.1"/>
    <property type="molecule type" value="Genomic_DNA"/>
</dbReference>
<feature type="compositionally biased region" description="Polar residues" evidence="1">
    <location>
        <begin position="667"/>
        <end position="684"/>
    </location>
</feature>
<sequence length="721" mass="78219">MSIPSAPPPTYDQDQLSELNRSESSADSTTSDPVSSEAQLLISTVPNATRFQKGYLGVAGERTAIEGEVQIKGIPVSKWQDLSVTLSTIETDGKRRIELSSFSIRLYTRCALSDTDTGLPAISSSVPFSIPLTEDTPQCVHLGQVQISHFITATLNSNDPSQPLLTRSIEVHTKRFTAHGHTCQILPHSVSLSNPTPVNVEVPRTTFRLDEPIPVYVTIPPPDRNVILIHGFTLRSVRAELIRTAKILDQGSYSTSDSSISLDIDDTYSSSDSDDSESVSSAGLPPSAEFSMDSYMTSSTSINPHISRLASLLQDVILARSGSSCRFHPSRSVKLRFILHNSYPRNSSPGELHSQLADLENYFADDDDSQCATISQSTLLCAIEFGIQIRVTFFHASTRSERTFSTIIPVTILPPAAPLPEVDPSLDSAYRKKHDKPPLKTVRREDSDIYPGEYENQAGPSAIPNGAPPPFEEAPPPFFSVGEASSSRLPTFLESESEIIVPSEDHPAASTSVLPPRSLSIEGEGVLFGFPATERYDGHSDDVIHTATPPPPLEMVQEDADVTDLAGLVNQPRRAMDALNLVLEEHEERQRREDELLPPPPPPMDDPSDPPPSIDSEFHSSDPNPPPDILNPDFRTRASPSPGSLALHSSPPAIRSVPLTTEPPITLNMSNQGTSIPEVTSGISPSHAPPPYLNTSSPGDTEHTTRPPPYVDLMPSTNTSN</sequence>
<feature type="compositionally biased region" description="Pro residues" evidence="1">
    <location>
        <begin position="1"/>
        <end position="10"/>
    </location>
</feature>
<dbReference type="Proteomes" id="UP000217199">
    <property type="component" value="Unassembled WGS sequence"/>
</dbReference>
<name>A0A286UR21_9AGAM</name>
<feature type="compositionally biased region" description="Basic and acidic residues" evidence="1">
    <location>
        <begin position="436"/>
        <end position="447"/>
    </location>
</feature>
<feature type="compositionally biased region" description="Polar residues" evidence="1">
    <location>
        <begin position="12"/>
        <end position="37"/>
    </location>
</feature>
<dbReference type="OrthoDB" id="3357813at2759"/>
<protein>
    <submittedName>
        <fullName evidence="2">Uncharacterized protein</fullName>
    </submittedName>
</protein>
<organism evidence="2 3">
    <name type="scientific">Pyrrhoderma noxium</name>
    <dbReference type="NCBI Taxonomy" id="2282107"/>
    <lineage>
        <taxon>Eukaryota</taxon>
        <taxon>Fungi</taxon>
        <taxon>Dikarya</taxon>
        <taxon>Basidiomycota</taxon>
        <taxon>Agaricomycotina</taxon>
        <taxon>Agaricomycetes</taxon>
        <taxon>Hymenochaetales</taxon>
        <taxon>Hymenochaetaceae</taxon>
        <taxon>Pyrrhoderma</taxon>
    </lineage>
</organism>
<keyword evidence="3" id="KW-1185">Reference proteome</keyword>
<feature type="compositionally biased region" description="Pro residues" evidence="1">
    <location>
        <begin position="597"/>
        <end position="613"/>
    </location>
</feature>
<feature type="region of interest" description="Disordered" evidence="1">
    <location>
        <begin position="587"/>
        <end position="721"/>
    </location>
</feature>
<evidence type="ECO:0000313" key="2">
    <source>
        <dbReference type="EMBL" id="PAV22017.1"/>
    </source>
</evidence>
<evidence type="ECO:0000256" key="1">
    <source>
        <dbReference type="SAM" id="MobiDB-lite"/>
    </source>
</evidence>
<gene>
    <name evidence="2" type="ORF">PNOK_0197400</name>
</gene>
<proteinExistence type="predicted"/>